<dbReference type="InterPro" id="IPR001872">
    <property type="entry name" value="Peptidase_A8"/>
</dbReference>
<keyword evidence="2 9" id="KW-1003">Cell membrane</keyword>
<feature type="compositionally biased region" description="Acidic residues" evidence="12">
    <location>
        <begin position="205"/>
        <end position="217"/>
    </location>
</feature>
<dbReference type="EMBL" id="JABBNB010000032">
    <property type="protein sequence ID" value="NMO04194.1"/>
    <property type="molecule type" value="Genomic_DNA"/>
</dbReference>
<dbReference type="PANTHER" id="PTHR33695:SF1">
    <property type="entry name" value="LIPOPROTEIN SIGNAL PEPTIDASE"/>
    <property type="match status" value="1"/>
</dbReference>
<evidence type="ECO:0000256" key="2">
    <source>
        <dbReference type="ARBA" id="ARBA00022475"/>
    </source>
</evidence>
<evidence type="ECO:0000256" key="7">
    <source>
        <dbReference type="ARBA" id="ARBA00022989"/>
    </source>
</evidence>
<dbReference type="Pfam" id="PF01252">
    <property type="entry name" value="Peptidase_A8"/>
    <property type="match status" value="1"/>
</dbReference>
<comment type="subcellular location">
    <subcellularLocation>
        <location evidence="9">Cell membrane</location>
        <topology evidence="9">Multi-pass membrane protein</topology>
    </subcellularLocation>
</comment>
<evidence type="ECO:0000256" key="10">
    <source>
        <dbReference type="RuleBase" id="RU000594"/>
    </source>
</evidence>
<dbReference type="AlphaFoldDB" id="A0A848KZS2"/>
<comment type="function">
    <text evidence="9 10">This protein specifically catalyzes the removal of signal peptides from prolipoproteins.</text>
</comment>
<feature type="region of interest" description="Disordered" evidence="12">
    <location>
        <begin position="186"/>
        <end position="259"/>
    </location>
</feature>
<comment type="pathway">
    <text evidence="9">Protein modification; lipoprotein biosynthesis (signal peptide cleavage).</text>
</comment>
<evidence type="ECO:0000313" key="13">
    <source>
        <dbReference type="EMBL" id="NMO04194.1"/>
    </source>
</evidence>
<sequence>MDDGGVPDSASPDPTHSSPQRRWRVTVTLLLIAAVVVAADIATKALAVAYIEGSDPIYLIGDTVRLTLLRNSGAAFSMATGYTWVLTIIALVVVAVIIRFSSRLRSGWWMLGLGLVLGGALGNLIDRIFRSPGPLRGYVVDFVAIGWWPVFNVADSAVVCGAILLVLLTIVGIEFDGTRTGWAARGESAAATDDHVEKSTAATEVDSDDAVETDAAETDAAATDAAATDAAATDSAATDSAASDAAEPASEADKERKNA</sequence>
<dbReference type="EC" id="3.4.23.36" evidence="9"/>
<evidence type="ECO:0000256" key="3">
    <source>
        <dbReference type="ARBA" id="ARBA00022670"/>
    </source>
</evidence>
<dbReference type="NCBIfam" id="TIGR00077">
    <property type="entry name" value="lspA"/>
    <property type="match status" value="1"/>
</dbReference>
<evidence type="ECO:0000256" key="6">
    <source>
        <dbReference type="ARBA" id="ARBA00022801"/>
    </source>
</evidence>
<reference evidence="13 14" key="1">
    <citation type="submission" date="2020-04" db="EMBL/GenBank/DDBJ databases">
        <title>Gordonia sp. nov. TBRC 11910.</title>
        <authorList>
            <person name="Suriyachadkun C."/>
        </authorList>
    </citation>
    <scope>NUCLEOTIDE SEQUENCE [LARGE SCALE GENOMIC DNA]</scope>
    <source>
        <strain evidence="13 14">TBRC 11910</strain>
    </source>
</reference>
<name>A0A848KZS2_9ACTN</name>
<feature type="active site" evidence="9">
    <location>
        <position position="155"/>
    </location>
</feature>
<evidence type="ECO:0000256" key="1">
    <source>
        <dbReference type="ARBA" id="ARBA00006139"/>
    </source>
</evidence>
<comment type="catalytic activity">
    <reaction evidence="9 10">
        <text>Release of signal peptides from bacterial membrane prolipoproteins. Hydrolyzes -Xaa-Yaa-Zaa-|-(S,diacylglyceryl)Cys-, in which Xaa is hydrophobic (preferably Leu), and Yaa (Ala or Ser) and Zaa (Gly or Ala) have small, neutral side chains.</text>
        <dbReference type="EC" id="3.4.23.36"/>
    </reaction>
</comment>
<feature type="transmembrane region" description="Helical" evidence="9">
    <location>
        <begin position="145"/>
        <end position="171"/>
    </location>
</feature>
<keyword evidence="3 9" id="KW-0645">Protease</keyword>
<protein>
    <recommendedName>
        <fullName evidence="9">Lipoprotein signal peptidase</fullName>
        <ecNumber evidence="9">3.4.23.36</ecNumber>
    </recommendedName>
    <alternativeName>
        <fullName evidence="9">Prolipoprotein signal peptidase</fullName>
    </alternativeName>
    <alternativeName>
        <fullName evidence="9">Signal peptidase II</fullName>
        <shortName evidence="9">SPase II</shortName>
    </alternativeName>
</protein>
<feature type="transmembrane region" description="Helical" evidence="9">
    <location>
        <begin position="27"/>
        <end position="51"/>
    </location>
</feature>
<evidence type="ECO:0000313" key="14">
    <source>
        <dbReference type="Proteomes" id="UP000550729"/>
    </source>
</evidence>
<keyword evidence="6 9" id="KW-0378">Hydrolase</keyword>
<dbReference type="Proteomes" id="UP000550729">
    <property type="component" value="Unassembled WGS sequence"/>
</dbReference>
<accession>A0A848KZS2</accession>
<evidence type="ECO:0000256" key="4">
    <source>
        <dbReference type="ARBA" id="ARBA00022692"/>
    </source>
</evidence>
<keyword evidence="14" id="KW-1185">Reference proteome</keyword>
<feature type="active site" evidence="9">
    <location>
        <position position="141"/>
    </location>
</feature>
<dbReference type="GO" id="GO:0006508">
    <property type="term" value="P:proteolysis"/>
    <property type="evidence" value="ECO:0007669"/>
    <property type="project" value="UniProtKB-KW"/>
</dbReference>
<dbReference type="HAMAP" id="MF_00161">
    <property type="entry name" value="LspA"/>
    <property type="match status" value="1"/>
</dbReference>
<organism evidence="13 14">
    <name type="scientific">Gordonia asplenii</name>
    <dbReference type="NCBI Taxonomy" id="2725283"/>
    <lineage>
        <taxon>Bacteria</taxon>
        <taxon>Bacillati</taxon>
        <taxon>Actinomycetota</taxon>
        <taxon>Actinomycetes</taxon>
        <taxon>Mycobacteriales</taxon>
        <taxon>Gordoniaceae</taxon>
        <taxon>Gordonia</taxon>
    </lineage>
</organism>
<gene>
    <name evidence="9" type="primary">lspA</name>
    <name evidence="13" type="ORF">HH308_23535</name>
</gene>
<dbReference type="UniPathway" id="UPA00665"/>
<proteinExistence type="inferred from homology"/>
<keyword evidence="8 9" id="KW-0472">Membrane</keyword>
<keyword evidence="4 9" id="KW-0812">Transmembrane</keyword>
<evidence type="ECO:0000256" key="5">
    <source>
        <dbReference type="ARBA" id="ARBA00022750"/>
    </source>
</evidence>
<comment type="caution">
    <text evidence="13">The sequence shown here is derived from an EMBL/GenBank/DDBJ whole genome shotgun (WGS) entry which is preliminary data.</text>
</comment>
<comment type="similarity">
    <text evidence="1 9 11">Belongs to the peptidase A8 family.</text>
</comment>
<keyword evidence="7 9" id="KW-1133">Transmembrane helix</keyword>
<evidence type="ECO:0000256" key="9">
    <source>
        <dbReference type="HAMAP-Rule" id="MF_00161"/>
    </source>
</evidence>
<dbReference type="PROSITE" id="PS00855">
    <property type="entry name" value="SPASE_II"/>
    <property type="match status" value="1"/>
</dbReference>
<evidence type="ECO:0000256" key="11">
    <source>
        <dbReference type="RuleBase" id="RU004181"/>
    </source>
</evidence>
<dbReference type="PRINTS" id="PR00781">
    <property type="entry name" value="LIPOSIGPTASE"/>
</dbReference>
<keyword evidence="5 9" id="KW-0064">Aspartyl protease</keyword>
<evidence type="ECO:0000256" key="8">
    <source>
        <dbReference type="ARBA" id="ARBA00023136"/>
    </source>
</evidence>
<evidence type="ECO:0000256" key="12">
    <source>
        <dbReference type="SAM" id="MobiDB-lite"/>
    </source>
</evidence>
<feature type="compositionally biased region" description="Low complexity" evidence="12">
    <location>
        <begin position="218"/>
        <end position="249"/>
    </location>
</feature>
<dbReference type="GO" id="GO:0004190">
    <property type="term" value="F:aspartic-type endopeptidase activity"/>
    <property type="evidence" value="ECO:0007669"/>
    <property type="project" value="UniProtKB-UniRule"/>
</dbReference>
<feature type="transmembrane region" description="Helical" evidence="9">
    <location>
        <begin position="81"/>
        <end position="100"/>
    </location>
</feature>
<dbReference type="PANTHER" id="PTHR33695">
    <property type="entry name" value="LIPOPROTEIN SIGNAL PEPTIDASE"/>
    <property type="match status" value="1"/>
</dbReference>
<feature type="transmembrane region" description="Helical" evidence="9">
    <location>
        <begin position="107"/>
        <end position="125"/>
    </location>
</feature>
<dbReference type="GO" id="GO:0005886">
    <property type="term" value="C:plasma membrane"/>
    <property type="evidence" value="ECO:0007669"/>
    <property type="project" value="UniProtKB-SubCell"/>
</dbReference>